<feature type="chain" id="PRO_5040185878" evidence="1">
    <location>
        <begin position="17"/>
        <end position="102"/>
    </location>
</feature>
<name>A0A9N9S7Y5_9DIPT</name>
<accession>A0A9N9S7Y5</accession>
<keyword evidence="3" id="KW-1185">Reference proteome</keyword>
<evidence type="ECO:0000313" key="3">
    <source>
        <dbReference type="Proteomes" id="UP001153620"/>
    </source>
</evidence>
<evidence type="ECO:0000256" key="1">
    <source>
        <dbReference type="SAM" id="SignalP"/>
    </source>
</evidence>
<keyword evidence="1" id="KW-0732">Signal</keyword>
<dbReference type="Proteomes" id="UP001153620">
    <property type="component" value="Chromosome 4"/>
</dbReference>
<dbReference type="EMBL" id="OU895880">
    <property type="protein sequence ID" value="CAG9811036.1"/>
    <property type="molecule type" value="Genomic_DNA"/>
</dbReference>
<reference evidence="2" key="1">
    <citation type="submission" date="2022-01" db="EMBL/GenBank/DDBJ databases">
        <authorList>
            <person name="King R."/>
        </authorList>
    </citation>
    <scope>NUCLEOTIDE SEQUENCE</scope>
</reference>
<gene>
    <name evidence="2" type="ORF">CHIRRI_LOCUS13846</name>
</gene>
<protein>
    <submittedName>
        <fullName evidence="2">Uncharacterized protein</fullName>
    </submittedName>
</protein>
<feature type="signal peptide" evidence="1">
    <location>
        <begin position="1"/>
        <end position="16"/>
    </location>
</feature>
<sequence length="102" mass="9771">MKLFVVIFALIATAVARPQFFNGGAANAAAGSSTLNGGFPYPISGSASNAAANSNSFAGGPFSFTGSSAHASASSGSSNFVHPGYGMFGSASNAAAGAQTVG</sequence>
<organism evidence="2 3">
    <name type="scientific">Chironomus riparius</name>
    <dbReference type="NCBI Taxonomy" id="315576"/>
    <lineage>
        <taxon>Eukaryota</taxon>
        <taxon>Metazoa</taxon>
        <taxon>Ecdysozoa</taxon>
        <taxon>Arthropoda</taxon>
        <taxon>Hexapoda</taxon>
        <taxon>Insecta</taxon>
        <taxon>Pterygota</taxon>
        <taxon>Neoptera</taxon>
        <taxon>Endopterygota</taxon>
        <taxon>Diptera</taxon>
        <taxon>Nematocera</taxon>
        <taxon>Chironomoidea</taxon>
        <taxon>Chironomidae</taxon>
        <taxon>Chironominae</taxon>
        <taxon>Chironomus</taxon>
    </lineage>
</organism>
<evidence type="ECO:0000313" key="2">
    <source>
        <dbReference type="EMBL" id="CAG9811036.1"/>
    </source>
</evidence>
<proteinExistence type="predicted"/>
<reference evidence="2" key="2">
    <citation type="submission" date="2022-10" db="EMBL/GenBank/DDBJ databases">
        <authorList>
            <consortium name="ENA_rothamsted_submissions"/>
            <consortium name="culmorum"/>
            <person name="King R."/>
        </authorList>
    </citation>
    <scope>NUCLEOTIDE SEQUENCE</scope>
</reference>
<dbReference type="AlphaFoldDB" id="A0A9N9S7Y5"/>